<evidence type="ECO:0000256" key="1">
    <source>
        <dbReference type="SAM" id="MobiDB-lite"/>
    </source>
</evidence>
<sequence>MLLSFHPLRFRFLLVLGVISIFSAPSFADNSSTLPETIVQKGKSKKGDTPPRPRPHPGPREGGDGD</sequence>
<evidence type="ECO:0000313" key="4">
    <source>
        <dbReference type="Proteomes" id="UP000237684"/>
    </source>
</evidence>
<feature type="signal peptide" evidence="2">
    <location>
        <begin position="1"/>
        <end position="28"/>
    </location>
</feature>
<gene>
    <name evidence="3" type="ORF">B1R32_11930</name>
</gene>
<dbReference type="InParanoid" id="A0A2S8SQ14"/>
<keyword evidence="4" id="KW-1185">Reference proteome</keyword>
<accession>A0A2S8SQ14</accession>
<dbReference type="AlphaFoldDB" id="A0A2S8SQ14"/>
<proteinExistence type="predicted"/>
<evidence type="ECO:0000313" key="3">
    <source>
        <dbReference type="EMBL" id="PQV62890.1"/>
    </source>
</evidence>
<feature type="region of interest" description="Disordered" evidence="1">
    <location>
        <begin position="26"/>
        <end position="66"/>
    </location>
</feature>
<comment type="caution">
    <text evidence="3">The sequence shown here is derived from an EMBL/GenBank/DDBJ whole genome shotgun (WGS) entry which is preliminary data.</text>
</comment>
<name>A0A2S8SQ14_9BACT</name>
<dbReference type="EMBL" id="NIGF01000019">
    <property type="protein sequence ID" value="PQV62890.1"/>
    <property type="molecule type" value="Genomic_DNA"/>
</dbReference>
<protein>
    <submittedName>
        <fullName evidence="3">Uncharacterized protein</fullName>
    </submittedName>
</protein>
<dbReference type="Proteomes" id="UP000237684">
    <property type="component" value="Unassembled WGS sequence"/>
</dbReference>
<organism evidence="3 4">
    <name type="scientific">Abditibacterium utsteinense</name>
    <dbReference type="NCBI Taxonomy" id="1960156"/>
    <lineage>
        <taxon>Bacteria</taxon>
        <taxon>Pseudomonadati</taxon>
        <taxon>Abditibacteriota</taxon>
        <taxon>Abditibacteriia</taxon>
        <taxon>Abditibacteriales</taxon>
        <taxon>Abditibacteriaceae</taxon>
        <taxon>Abditibacterium</taxon>
    </lineage>
</organism>
<feature type="chain" id="PRO_5015678185" evidence="2">
    <location>
        <begin position="29"/>
        <end position="66"/>
    </location>
</feature>
<evidence type="ECO:0000256" key="2">
    <source>
        <dbReference type="SAM" id="SignalP"/>
    </source>
</evidence>
<reference evidence="3 4" key="1">
    <citation type="journal article" date="2018" name="Syst. Appl. Microbiol.">
        <title>Abditibacterium utsteinense sp. nov., the first cultivated member of candidate phylum FBP, isolated from ice-free Antarctic soil samples.</title>
        <authorList>
            <person name="Tahon G."/>
            <person name="Tytgat B."/>
            <person name="Lebbe L."/>
            <person name="Carlier A."/>
            <person name="Willems A."/>
        </authorList>
    </citation>
    <scope>NUCLEOTIDE SEQUENCE [LARGE SCALE GENOMIC DNA]</scope>
    <source>
        <strain evidence="3 4">LMG 29911</strain>
    </source>
</reference>
<keyword evidence="2" id="KW-0732">Signal</keyword>